<dbReference type="SMR" id="Q4E0N1"/>
<dbReference type="Pfam" id="PF13859">
    <property type="entry name" value="BNR_3"/>
    <property type="match status" value="1"/>
</dbReference>
<feature type="region of interest" description="Disordered" evidence="2">
    <location>
        <begin position="628"/>
        <end position="648"/>
    </location>
</feature>
<dbReference type="GO" id="GO:0005737">
    <property type="term" value="C:cytoplasm"/>
    <property type="evidence" value="ECO:0007669"/>
    <property type="project" value="TreeGrafter"/>
</dbReference>
<name>Q4E0N1_TRYCC</name>
<protein>
    <submittedName>
        <fullName evidence="6">Trans-sialidase, putative</fullName>
    </submittedName>
</protein>
<dbReference type="InParanoid" id="Q4E0N1"/>
<dbReference type="OMA" id="FLEYNGH"/>
<dbReference type="GO" id="GO:0004308">
    <property type="term" value="F:exo-alpha-sialidase activity"/>
    <property type="evidence" value="ECO:0007669"/>
    <property type="project" value="InterPro"/>
</dbReference>
<comment type="caution">
    <text evidence="6">The sequence shown here is derived from an EMBL/GenBank/DDBJ whole genome shotgun (WGS) entry which is preliminary data.</text>
</comment>
<dbReference type="RefSeq" id="XP_820181.1">
    <property type="nucleotide sequence ID" value="XM_815088.1"/>
</dbReference>
<dbReference type="GO" id="GO:0009313">
    <property type="term" value="P:oligosaccharide catabolic process"/>
    <property type="evidence" value="ECO:0007669"/>
    <property type="project" value="TreeGrafter"/>
</dbReference>
<feature type="chain" id="PRO_5004237866" evidence="3">
    <location>
        <begin position="27"/>
        <end position="648"/>
    </location>
</feature>
<accession>Q4E0N1</accession>
<evidence type="ECO:0000313" key="7">
    <source>
        <dbReference type="Proteomes" id="UP000002296"/>
    </source>
</evidence>
<dbReference type="InterPro" id="IPR008377">
    <property type="entry name" value="Sialidase_trypan"/>
</dbReference>
<dbReference type="PANTHER" id="PTHR10628:SF30">
    <property type="entry name" value="EXO-ALPHA-SIALIDASE"/>
    <property type="match status" value="1"/>
</dbReference>
<dbReference type="GeneID" id="3552796"/>
<feature type="signal peptide" evidence="3">
    <location>
        <begin position="1"/>
        <end position="26"/>
    </location>
</feature>
<keyword evidence="7" id="KW-1185">Reference proteome</keyword>
<evidence type="ECO:0000256" key="3">
    <source>
        <dbReference type="SAM" id="SignalP"/>
    </source>
</evidence>
<dbReference type="EMBL" id="AAHK01000059">
    <property type="protein sequence ID" value="EAN98330.1"/>
    <property type="molecule type" value="Genomic_DNA"/>
</dbReference>
<evidence type="ECO:0000259" key="4">
    <source>
        <dbReference type="Pfam" id="PF13859"/>
    </source>
</evidence>
<dbReference type="Proteomes" id="UP000002296">
    <property type="component" value="Unassembled WGS sequence"/>
</dbReference>
<evidence type="ECO:0000256" key="1">
    <source>
        <dbReference type="ARBA" id="ARBA00022737"/>
    </source>
</evidence>
<dbReference type="AlphaFoldDB" id="Q4E0N1"/>
<keyword evidence="3" id="KW-0732">Signal</keyword>
<dbReference type="InterPro" id="IPR026856">
    <property type="entry name" value="Sialidase_fam"/>
</dbReference>
<dbReference type="InterPro" id="IPR011040">
    <property type="entry name" value="Sialidase"/>
</dbReference>
<dbReference type="SUPFAM" id="SSF50939">
    <property type="entry name" value="Sialidases"/>
    <property type="match status" value="1"/>
</dbReference>
<dbReference type="Pfam" id="PF22925">
    <property type="entry name" value="TS_C"/>
    <property type="match status" value="1"/>
</dbReference>
<dbReference type="PANTHER" id="PTHR10628">
    <property type="entry name" value="SIALIDASE"/>
    <property type="match status" value="1"/>
</dbReference>
<dbReference type="InterPro" id="IPR036278">
    <property type="entry name" value="Sialidase_sf"/>
</dbReference>
<dbReference type="GO" id="GO:0016020">
    <property type="term" value="C:membrane"/>
    <property type="evidence" value="ECO:0007669"/>
    <property type="project" value="TreeGrafter"/>
</dbReference>
<gene>
    <name evidence="6" type="ORF">Tc00.1047053510307.210</name>
</gene>
<dbReference type="CDD" id="cd15482">
    <property type="entry name" value="Sialidase_non-viral"/>
    <property type="match status" value="1"/>
</dbReference>
<proteinExistence type="predicted"/>
<sequence length="648" mass="71185">MSRHVLTFAVLLLLVVMCCGSGGAHAVESKPGGVQLPQWVDLFVPNKTQVLPKDGTGETGVKEAFAAPSLVRAGGVMIAFAEGFLEYNGHHEKLFGTRYSDIVAGYIKAAETWPSIVAEIAKKEWSAHTVLDSRNGNNRLRVFCRPASIAGDNKVFPLAGICEEKYDNDDEERAAGDSAIQLVVGVATQPKDGEPSGMINWEESKYFLQQISKHTQGHMKDFVTAGGSGIVMQNGTLVFSLSARNGKNQPFFMINYSTDKGNNWVFPEGIFSVECLGPRITEWENGQILMIVHYVDAQSVFESRDMGTTWKNAARTLSGVWVISHSGFRWDESLRVGDLIAATIGGRKVMLYIQRGYVLREKKDKALYLWVTDNSRTFHVGPLFAENAMGETLANALLYSDGALHLSREGIVGTRRGISLARQTEELKTINSVLSTWAQLDASFSESSRPTAGLVGFLSDASSCDVTWIDDYRCVNAIATKAAKAKNGFNFTGPESGTTWPVNGREDNNQYGFVNYDFTIVATVIVHEVPKKSTFLLGAGLGDGAGKKIIGLSYSMNKKWETVFDGTKAAQDSTWEPGKEHQVALMLQDGNKGCMYVDGEIVGSPENITTLETQGFEITHFYFGMRGGHQQQRDDDERLSVQPPTERW</sequence>
<feature type="domain" description="Sialidase" evidence="4">
    <location>
        <begin position="67"/>
        <end position="403"/>
    </location>
</feature>
<reference evidence="6 7" key="1">
    <citation type="journal article" date="2005" name="Science">
        <title>The genome sequence of Trypanosoma cruzi, etiologic agent of Chagas disease.</title>
        <authorList>
            <person name="El-Sayed N.M."/>
            <person name="Myler P.J."/>
            <person name="Bartholomeu D.C."/>
            <person name="Nilsson D."/>
            <person name="Aggarwal G."/>
            <person name="Tran A.N."/>
            <person name="Ghedin E."/>
            <person name="Worthey E.A."/>
            <person name="Delcher A.L."/>
            <person name="Blandin G."/>
            <person name="Westenberger S.J."/>
            <person name="Caler E."/>
            <person name="Cerqueira G.C."/>
            <person name="Branche C."/>
            <person name="Haas B."/>
            <person name="Anupama A."/>
            <person name="Arner E."/>
            <person name="Aslund L."/>
            <person name="Attipoe P."/>
            <person name="Bontempi E."/>
            <person name="Bringaud F."/>
            <person name="Burton P."/>
            <person name="Cadag E."/>
            <person name="Campbell D.A."/>
            <person name="Carrington M."/>
            <person name="Crabtree J."/>
            <person name="Darban H."/>
            <person name="da Silveira J.F."/>
            <person name="de Jong P."/>
            <person name="Edwards K."/>
            <person name="Englund P.T."/>
            <person name="Fazelina G."/>
            <person name="Feldblyum T."/>
            <person name="Ferella M."/>
            <person name="Frasch A.C."/>
            <person name="Gull K."/>
            <person name="Horn D."/>
            <person name="Hou L."/>
            <person name="Huang Y."/>
            <person name="Kindlund E."/>
            <person name="Klingbeil M."/>
            <person name="Kluge S."/>
            <person name="Koo H."/>
            <person name="Lacerda D."/>
            <person name="Levin M.J."/>
            <person name="Lorenzi H."/>
            <person name="Louie T."/>
            <person name="Machado C.R."/>
            <person name="McCulloch R."/>
            <person name="McKenna A."/>
            <person name="Mizuno Y."/>
            <person name="Mottram J.C."/>
            <person name="Nelson S."/>
            <person name="Ochaya S."/>
            <person name="Osoegawa K."/>
            <person name="Pai G."/>
            <person name="Parsons M."/>
            <person name="Pentony M."/>
            <person name="Pettersson U."/>
            <person name="Pop M."/>
            <person name="Ramirez J.L."/>
            <person name="Rinta J."/>
            <person name="Robertson L."/>
            <person name="Salzberg S.L."/>
            <person name="Sanchez D.O."/>
            <person name="Seyler A."/>
            <person name="Sharma R."/>
            <person name="Shetty J."/>
            <person name="Simpson A.J."/>
            <person name="Sisk E."/>
            <person name="Tammi M.T."/>
            <person name="Tarleton R."/>
            <person name="Teixeira S."/>
            <person name="Van Aken S."/>
            <person name="Vogt C."/>
            <person name="Ward P.N."/>
            <person name="Wickstead B."/>
            <person name="Wortman J."/>
            <person name="White O."/>
            <person name="Fraser C.M."/>
            <person name="Stuart K.D."/>
            <person name="Andersson B."/>
        </authorList>
    </citation>
    <scope>NUCLEOTIDE SEQUENCE [LARGE SCALE GENOMIC DNA]</scope>
    <source>
        <strain evidence="6 7">CL Brener</strain>
    </source>
</reference>
<dbReference type="PRINTS" id="PR01803">
    <property type="entry name" value="TCSIALIDASE"/>
</dbReference>
<dbReference type="Gene3D" id="2.60.120.200">
    <property type="match status" value="1"/>
</dbReference>
<dbReference type="KEGG" id="tcr:510307.210"/>
<keyword evidence="1" id="KW-0677">Repeat</keyword>
<dbReference type="eggNOG" id="ENOG502S3YU">
    <property type="taxonomic scope" value="Eukaryota"/>
</dbReference>
<organism evidence="6 7">
    <name type="scientific">Trypanosoma cruzi (strain CL Brener)</name>
    <dbReference type="NCBI Taxonomy" id="353153"/>
    <lineage>
        <taxon>Eukaryota</taxon>
        <taxon>Discoba</taxon>
        <taxon>Euglenozoa</taxon>
        <taxon>Kinetoplastea</taxon>
        <taxon>Metakinetoplastina</taxon>
        <taxon>Trypanosomatida</taxon>
        <taxon>Trypanosomatidae</taxon>
        <taxon>Trypanosoma</taxon>
        <taxon>Schizotrypanum</taxon>
    </lineage>
</organism>
<dbReference type="Gene3D" id="2.120.10.10">
    <property type="match status" value="1"/>
</dbReference>
<evidence type="ECO:0000313" key="6">
    <source>
        <dbReference type="EMBL" id="EAN98330.1"/>
    </source>
</evidence>
<dbReference type="InterPro" id="IPR013320">
    <property type="entry name" value="ConA-like_dom_sf"/>
</dbReference>
<dbReference type="PaxDb" id="353153-Q4E0N1"/>
<dbReference type="InterPro" id="IPR055239">
    <property type="entry name" value="TS_C"/>
</dbReference>
<evidence type="ECO:0000256" key="2">
    <source>
        <dbReference type="SAM" id="MobiDB-lite"/>
    </source>
</evidence>
<dbReference type="SUPFAM" id="SSF49899">
    <property type="entry name" value="Concanavalin A-like lectins/glucanases"/>
    <property type="match status" value="1"/>
</dbReference>
<evidence type="ECO:0000259" key="5">
    <source>
        <dbReference type="Pfam" id="PF22925"/>
    </source>
</evidence>
<dbReference type="GO" id="GO:0006689">
    <property type="term" value="P:ganglioside catabolic process"/>
    <property type="evidence" value="ECO:0007669"/>
    <property type="project" value="TreeGrafter"/>
</dbReference>
<feature type="domain" description="Trans-sialidase C-terminal" evidence="5">
    <location>
        <begin position="450"/>
        <end position="633"/>
    </location>
</feature>